<dbReference type="EMBL" id="JAUKWQ010000002">
    <property type="protein sequence ID" value="MDO1582400.1"/>
    <property type="molecule type" value="Genomic_DNA"/>
</dbReference>
<organism evidence="2 3">
    <name type="scientific">Rhizobium oryzicola</name>
    <dbReference type="NCBI Taxonomy" id="1232668"/>
    <lineage>
        <taxon>Bacteria</taxon>
        <taxon>Pseudomonadati</taxon>
        <taxon>Pseudomonadota</taxon>
        <taxon>Alphaproteobacteria</taxon>
        <taxon>Hyphomicrobiales</taxon>
        <taxon>Rhizobiaceae</taxon>
        <taxon>Rhizobium/Agrobacterium group</taxon>
        <taxon>Rhizobium</taxon>
    </lineage>
</organism>
<accession>A0ABT8SVD0</accession>
<evidence type="ECO:0000256" key="1">
    <source>
        <dbReference type="SAM" id="MobiDB-lite"/>
    </source>
</evidence>
<name>A0ABT8SVD0_9HYPH</name>
<evidence type="ECO:0000313" key="2">
    <source>
        <dbReference type="EMBL" id="MDO1582400.1"/>
    </source>
</evidence>
<dbReference type="RefSeq" id="WP_302076538.1">
    <property type="nucleotide sequence ID" value="NZ_JAUKWQ010000002.1"/>
</dbReference>
<proteinExistence type="predicted"/>
<keyword evidence="3" id="KW-1185">Reference proteome</keyword>
<protein>
    <submittedName>
        <fullName evidence="2">Uncharacterized protein</fullName>
    </submittedName>
</protein>
<gene>
    <name evidence="2" type="ORF">Q2T52_09840</name>
</gene>
<reference evidence="2" key="2">
    <citation type="submission" date="2023-07" db="EMBL/GenBank/DDBJ databases">
        <authorList>
            <person name="Sun H."/>
        </authorList>
    </citation>
    <scope>NUCLEOTIDE SEQUENCE</scope>
    <source>
        <strain evidence="2">05753</strain>
    </source>
</reference>
<dbReference type="Proteomes" id="UP001169006">
    <property type="component" value="Unassembled WGS sequence"/>
</dbReference>
<comment type="caution">
    <text evidence="2">The sequence shown here is derived from an EMBL/GenBank/DDBJ whole genome shotgun (WGS) entry which is preliminary data.</text>
</comment>
<feature type="region of interest" description="Disordered" evidence="1">
    <location>
        <begin position="155"/>
        <end position="177"/>
    </location>
</feature>
<evidence type="ECO:0000313" key="3">
    <source>
        <dbReference type="Proteomes" id="UP001169006"/>
    </source>
</evidence>
<reference evidence="2" key="1">
    <citation type="journal article" date="2015" name="Int. J. Syst. Evol. Microbiol.">
        <title>Rhizobium oryzicola sp. nov., potential plant-growth-promoting endophytic bacteria isolated from rice roots.</title>
        <authorList>
            <person name="Zhang X.X."/>
            <person name="Gao J.S."/>
            <person name="Cao Y.H."/>
            <person name="Sheirdil R.A."/>
            <person name="Wang X.C."/>
            <person name="Zhang L."/>
        </authorList>
    </citation>
    <scope>NUCLEOTIDE SEQUENCE</scope>
    <source>
        <strain evidence="2">05753</strain>
    </source>
</reference>
<sequence>MRKPLEIRIHDASLGIWQDDANDPSFRTEIYGELIRRMRARGWSIRADRETRIRWPSLSPFQREGAKGTLRCAIEVAGRVVKVEFWSETAPQINSHGRYYDFDKLKRMSAQDARRVELEIRRVIAWLEGVAPITVDRRNEEHLRPMARIEKRYAESRHKDKALGRPVPSGDHNRKAKDGALLDQGQTVWFADYSGRILRGAAYYNINNMWWVIAGGKLRNKACFELYTAAPADLRVKRNEKERRNRLERELQIAVQHMDFQRAHTLKTILFGTEQTYMIWARDKGSYYRSQYAGYSTDTQSAGKYTRAEAEAECRRVPHELEMVCPDGSHVRFDRRAA</sequence>